<dbReference type="EMBL" id="JBHMFB010000029">
    <property type="protein sequence ID" value="MFB9090229.1"/>
    <property type="molecule type" value="Genomic_DNA"/>
</dbReference>
<evidence type="ECO:0000313" key="2">
    <source>
        <dbReference type="Proteomes" id="UP001589576"/>
    </source>
</evidence>
<gene>
    <name evidence="1" type="ORF">ACFFUU_11500</name>
</gene>
<sequence>MKIVIPTSIGLTIRYAVTSSDFVQQNYIEKRLNLHLFSIHSDCIGTLELTVERAIVFLSPLKPDLHSREDLLFNSGIN</sequence>
<organism evidence="1 2">
    <name type="scientific">Flavobacterium paronense</name>
    <dbReference type="NCBI Taxonomy" id="1392775"/>
    <lineage>
        <taxon>Bacteria</taxon>
        <taxon>Pseudomonadati</taxon>
        <taxon>Bacteroidota</taxon>
        <taxon>Flavobacteriia</taxon>
        <taxon>Flavobacteriales</taxon>
        <taxon>Flavobacteriaceae</taxon>
        <taxon>Flavobacterium</taxon>
    </lineage>
</organism>
<proteinExistence type="predicted"/>
<evidence type="ECO:0000313" key="1">
    <source>
        <dbReference type="EMBL" id="MFB9090229.1"/>
    </source>
</evidence>
<keyword evidence="2" id="KW-1185">Reference proteome</keyword>
<comment type="caution">
    <text evidence="1">The sequence shown here is derived from an EMBL/GenBank/DDBJ whole genome shotgun (WGS) entry which is preliminary data.</text>
</comment>
<accession>A0ABV5GGP9</accession>
<protein>
    <submittedName>
        <fullName evidence="1">Uncharacterized protein</fullName>
    </submittedName>
</protein>
<reference evidence="1 2" key="1">
    <citation type="submission" date="2024-09" db="EMBL/GenBank/DDBJ databases">
        <authorList>
            <person name="Sun Q."/>
            <person name="Mori K."/>
        </authorList>
    </citation>
    <scope>NUCLEOTIDE SEQUENCE [LARGE SCALE GENOMIC DNA]</scope>
    <source>
        <strain evidence="1 2">CECT 8460</strain>
    </source>
</reference>
<dbReference type="RefSeq" id="WP_290285210.1">
    <property type="nucleotide sequence ID" value="NZ_JAUFQN010000019.1"/>
</dbReference>
<dbReference type="Proteomes" id="UP001589576">
    <property type="component" value="Unassembled WGS sequence"/>
</dbReference>
<name>A0ABV5GGP9_9FLAO</name>